<gene>
    <name evidence="1" type="ORF">V6R86_04135</name>
</gene>
<name>A0ABZ2G1H9_9SPHN</name>
<accession>A0ABZ2G1H9</accession>
<dbReference type="SUPFAM" id="SSF56059">
    <property type="entry name" value="Glutathione synthetase ATP-binding domain-like"/>
    <property type="match status" value="1"/>
</dbReference>
<dbReference type="Proteomes" id="UP001382935">
    <property type="component" value="Chromosome"/>
</dbReference>
<dbReference type="InterPro" id="IPR029465">
    <property type="entry name" value="ATPgrasp_TupA"/>
</dbReference>
<protein>
    <submittedName>
        <fullName evidence="1">ATP-grasp fold amidoligase family protein</fullName>
    </submittedName>
</protein>
<proteinExistence type="predicted"/>
<sequence length="267" mass="30969">MQLTYWWRHRRLAQLRQPMLFTEWVQHRKLHDRDPRLPLLADKVRAKDFVTERLGEEWVTPTLWSGRELPAAPAWPFPYVVKSRHGCGHVCIVRSAEDHDEAIRQSRQWMRQSYGAWLDEWLYGQIERGLLVEPFVGDGETLPIDYKLFVFGGEARFIQVHLGRGEQHRWIVFDRDWRRVSPATDDADPERPGSLTEMLRAAEALAAGFCFVRADFYEVGGRPRFGELTFYPGSGLERVEPPRLDLLMGLLWTSAVPGWLSTAVTLA</sequence>
<dbReference type="Gene3D" id="3.30.470.20">
    <property type="entry name" value="ATP-grasp fold, B domain"/>
    <property type="match status" value="1"/>
</dbReference>
<evidence type="ECO:0000313" key="2">
    <source>
        <dbReference type="Proteomes" id="UP001382935"/>
    </source>
</evidence>
<dbReference type="Pfam" id="PF14305">
    <property type="entry name" value="ATPgrasp_TupA"/>
    <property type="match status" value="1"/>
</dbReference>
<dbReference type="RefSeq" id="WP_338502360.1">
    <property type="nucleotide sequence ID" value="NZ_CP145607.1"/>
</dbReference>
<dbReference type="EMBL" id="CP145607">
    <property type="protein sequence ID" value="WWM69894.1"/>
    <property type="molecule type" value="Genomic_DNA"/>
</dbReference>
<keyword evidence="2" id="KW-1185">Reference proteome</keyword>
<evidence type="ECO:0000313" key="1">
    <source>
        <dbReference type="EMBL" id="WWM69894.1"/>
    </source>
</evidence>
<reference evidence="1 2" key="1">
    <citation type="submission" date="2024-02" db="EMBL/GenBank/DDBJ databases">
        <title>Full genome sequence of Sphingomonas kaistensis.</title>
        <authorList>
            <person name="Poletto B.L."/>
            <person name="Silva G."/>
            <person name="Galante D."/>
            <person name="Campos K.R."/>
            <person name="Santos M.B.N."/>
            <person name="Sacchi C.T."/>
        </authorList>
    </citation>
    <scope>NUCLEOTIDE SEQUENCE [LARGE SCALE GENOMIC DNA]</scope>
    <source>
        <strain evidence="1 2">MA4R</strain>
    </source>
</reference>
<organism evidence="1 2">
    <name type="scientific">Sphingomonas kaistensis</name>
    <dbReference type="NCBI Taxonomy" id="298708"/>
    <lineage>
        <taxon>Bacteria</taxon>
        <taxon>Pseudomonadati</taxon>
        <taxon>Pseudomonadota</taxon>
        <taxon>Alphaproteobacteria</taxon>
        <taxon>Sphingomonadales</taxon>
        <taxon>Sphingomonadaceae</taxon>
        <taxon>Sphingomonas</taxon>
    </lineage>
</organism>